<dbReference type="EMBL" id="JAMQYH010000003">
    <property type="protein sequence ID" value="KAJ1692097.1"/>
    <property type="molecule type" value="Genomic_DNA"/>
</dbReference>
<feature type="transmembrane region" description="Helical" evidence="11">
    <location>
        <begin position="188"/>
        <end position="209"/>
    </location>
</feature>
<organism evidence="12 13">
    <name type="scientific">Rhynchospora breviuscula</name>
    <dbReference type="NCBI Taxonomy" id="2022672"/>
    <lineage>
        <taxon>Eukaryota</taxon>
        <taxon>Viridiplantae</taxon>
        <taxon>Streptophyta</taxon>
        <taxon>Embryophyta</taxon>
        <taxon>Tracheophyta</taxon>
        <taxon>Spermatophyta</taxon>
        <taxon>Magnoliopsida</taxon>
        <taxon>Liliopsida</taxon>
        <taxon>Poales</taxon>
        <taxon>Cyperaceae</taxon>
        <taxon>Cyperoideae</taxon>
        <taxon>Rhynchosporeae</taxon>
        <taxon>Rhynchospora</taxon>
    </lineage>
</organism>
<dbReference type="PANTHER" id="PTHR10791">
    <property type="entry name" value="RAG1-ACTIVATING PROTEIN 1"/>
    <property type="match status" value="1"/>
</dbReference>
<evidence type="ECO:0000313" key="12">
    <source>
        <dbReference type="EMBL" id="KAJ1692097.1"/>
    </source>
</evidence>
<evidence type="ECO:0000256" key="9">
    <source>
        <dbReference type="ARBA" id="ARBA00023136"/>
    </source>
</evidence>
<dbReference type="OrthoDB" id="409725at2759"/>
<accession>A0A9Q0HMY2</accession>
<keyword evidence="7" id="KW-0677">Repeat</keyword>
<dbReference type="InterPro" id="IPR004316">
    <property type="entry name" value="SWEET_rpt"/>
</dbReference>
<sequence length="246" mass="26910">MDLVLFSIGVVGNVISVLTFASPITAFWRIIQSRSTGYFEPTPYVVTLLSSSFWVYYGVTKPDAFLVATVNGVGAVLEAIYVSLFLLYANPSQRMKTAVLVGGLDVGAFGAVFLVTWFGIHDESVRISVIGTIGGFLNILMYSSPLAAVKTVINTKSVEFMPFFLSLFLFLNGGVWTAYAILAQDVFLGIPNGIGFFLGLIQLAIYMIYMNSKASTNSNETVEENQQPLIQPSYDVDREIDSSDRV</sequence>
<comment type="subcellular location">
    <subcellularLocation>
        <location evidence="1 11">Cell membrane</location>
        <topology evidence="1 11">Multi-pass membrane protein</topology>
    </subcellularLocation>
</comment>
<dbReference type="GO" id="GO:0051119">
    <property type="term" value="F:sugar transmembrane transporter activity"/>
    <property type="evidence" value="ECO:0007669"/>
    <property type="project" value="InterPro"/>
</dbReference>
<dbReference type="GO" id="GO:0005886">
    <property type="term" value="C:plasma membrane"/>
    <property type="evidence" value="ECO:0007669"/>
    <property type="project" value="UniProtKB-SubCell"/>
</dbReference>
<dbReference type="FunFam" id="1.20.1280.290:FF:000002">
    <property type="entry name" value="Bidirectional sugar transporter SWEET"/>
    <property type="match status" value="1"/>
</dbReference>
<dbReference type="Proteomes" id="UP001151287">
    <property type="component" value="Unassembled WGS sequence"/>
</dbReference>
<keyword evidence="9 11" id="KW-0472">Membrane</keyword>
<name>A0A9Q0HMY2_9POAL</name>
<evidence type="ECO:0000256" key="3">
    <source>
        <dbReference type="ARBA" id="ARBA00022448"/>
    </source>
</evidence>
<keyword evidence="5 11" id="KW-0762">Sugar transport</keyword>
<evidence type="ECO:0000256" key="1">
    <source>
        <dbReference type="ARBA" id="ARBA00004651"/>
    </source>
</evidence>
<comment type="subunit">
    <text evidence="10">Forms homooligomers and/or heterooligomers.</text>
</comment>
<proteinExistence type="inferred from homology"/>
<evidence type="ECO:0000256" key="5">
    <source>
        <dbReference type="ARBA" id="ARBA00022597"/>
    </source>
</evidence>
<dbReference type="InterPro" id="IPR047664">
    <property type="entry name" value="SWEET"/>
</dbReference>
<evidence type="ECO:0000256" key="6">
    <source>
        <dbReference type="ARBA" id="ARBA00022692"/>
    </source>
</evidence>
<evidence type="ECO:0000256" key="7">
    <source>
        <dbReference type="ARBA" id="ARBA00022737"/>
    </source>
</evidence>
<dbReference type="Pfam" id="PF03083">
    <property type="entry name" value="MtN3_slv"/>
    <property type="match status" value="2"/>
</dbReference>
<comment type="caution">
    <text evidence="12">The sequence shown here is derived from an EMBL/GenBank/DDBJ whole genome shotgun (WGS) entry which is preliminary data.</text>
</comment>
<feature type="transmembrane region" description="Helical" evidence="11">
    <location>
        <begin position="42"/>
        <end position="59"/>
    </location>
</feature>
<reference evidence="12" key="1">
    <citation type="journal article" date="2022" name="Cell">
        <title>Repeat-based holocentromeres influence genome architecture and karyotype evolution.</title>
        <authorList>
            <person name="Hofstatter P.G."/>
            <person name="Thangavel G."/>
            <person name="Lux T."/>
            <person name="Neumann P."/>
            <person name="Vondrak T."/>
            <person name="Novak P."/>
            <person name="Zhang M."/>
            <person name="Costa L."/>
            <person name="Castellani M."/>
            <person name="Scott A."/>
            <person name="Toegelov H."/>
            <person name="Fuchs J."/>
            <person name="Mata-Sucre Y."/>
            <person name="Dias Y."/>
            <person name="Vanzela A.L.L."/>
            <person name="Huettel B."/>
            <person name="Almeida C.C.S."/>
            <person name="Simkova H."/>
            <person name="Souza G."/>
            <person name="Pedrosa-Harand A."/>
            <person name="Macas J."/>
            <person name="Mayer K.F.X."/>
            <person name="Houben A."/>
            <person name="Marques A."/>
        </authorList>
    </citation>
    <scope>NUCLEOTIDE SEQUENCE</scope>
    <source>
        <strain evidence="12">RhyBre1mFocal</strain>
    </source>
</reference>
<feature type="transmembrane region" description="Helical" evidence="11">
    <location>
        <begin position="99"/>
        <end position="120"/>
    </location>
</feature>
<evidence type="ECO:0000256" key="11">
    <source>
        <dbReference type="RuleBase" id="RU910715"/>
    </source>
</evidence>
<keyword evidence="6 11" id="KW-0812">Transmembrane</keyword>
<gene>
    <name evidence="12" type="ORF">LUZ63_008795</name>
</gene>
<dbReference type="PANTHER" id="PTHR10791:SF120">
    <property type="entry name" value="BIDIRECTIONAL SUGAR TRANSPORTER SWEET17"/>
    <property type="match status" value="1"/>
</dbReference>
<feature type="transmembrane region" description="Helical" evidence="11">
    <location>
        <begin position="126"/>
        <end position="148"/>
    </location>
</feature>
<dbReference type="AlphaFoldDB" id="A0A9Q0HMY2"/>
<feature type="transmembrane region" description="Helical" evidence="11">
    <location>
        <begin position="6"/>
        <end position="30"/>
    </location>
</feature>
<dbReference type="FunFam" id="1.20.1280.290:FF:000001">
    <property type="entry name" value="Bidirectional sugar transporter SWEET"/>
    <property type="match status" value="1"/>
</dbReference>
<comment type="function">
    <text evidence="11">Mediates both low-affinity uptake and efflux of sugar across the membrane.</text>
</comment>
<keyword evidence="4" id="KW-1003">Cell membrane</keyword>
<evidence type="ECO:0000256" key="4">
    <source>
        <dbReference type="ARBA" id="ARBA00022475"/>
    </source>
</evidence>
<dbReference type="Gene3D" id="1.20.1280.290">
    <property type="match status" value="2"/>
</dbReference>
<evidence type="ECO:0000256" key="10">
    <source>
        <dbReference type="ARBA" id="ARBA00038715"/>
    </source>
</evidence>
<keyword evidence="3 11" id="KW-0813">Transport</keyword>
<evidence type="ECO:0000313" key="13">
    <source>
        <dbReference type="Proteomes" id="UP001151287"/>
    </source>
</evidence>
<keyword evidence="8 11" id="KW-1133">Transmembrane helix</keyword>
<keyword evidence="13" id="KW-1185">Reference proteome</keyword>
<evidence type="ECO:0000256" key="2">
    <source>
        <dbReference type="ARBA" id="ARBA00007809"/>
    </source>
</evidence>
<protein>
    <recommendedName>
        <fullName evidence="11">Bidirectional sugar transporter SWEET</fullName>
    </recommendedName>
</protein>
<feature type="transmembrane region" description="Helical" evidence="11">
    <location>
        <begin position="160"/>
        <end position="182"/>
    </location>
</feature>
<feature type="transmembrane region" description="Helical" evidence="11">
    <location>
        <begin position="65"/>
        <end position="87"/>
    </location>
</feature>
<comment type="similarity">
    <text evidence="2 11">Belongs to the SWEET sugar transporter family.</text>
</comment>
<evidence type="ECO:0000256" key="8">
    <source>
        <dbReference type="ARBA" id="ARBA00022989"/>
    </source>
</evidence>